<protein>
    <submittedName>
        <fullName evidence="4">HNH endonuclease</fullName>
    </submittedName>
</protein>
<proteinExistence type="predicted"/>
<sequence length="307" mass="33483">MTVDELLRLLTTVRRATTGNGRAPHKPLLLLWLLGRLSATGRSAVTYDEAAEPVSRLINDFGPAVASPARARDRAAMPFVHLERDLWELRDLHGEPIGPGERESGAVLRRRQAHGRLRPEVEALVADSRTRAAAARVLLDQHFTPALEGAICTAVGLDLTDLELAAYELVAARRRSRRAGFTEEVLRAYAYACAMCGFDGALGRNPVGLEAAHVRWHSHEGPDEVSNGVALCSLHHTLFDLGALGLTAELRIQVSELYVARSPAGLTIDNLHDRPLNRPRRGQPAPASAHLHWHGHEVFKGRIGTAA</sequence>
<dbReference type="Pfam" id="PF13391">
    <property type="entry name" value="HNH_2"/>
    <property type="match status" value="1"/>
</dbReference>
<dbReference type="PIRSF" id="PIRSF030850">
    <property type="entry name" value="UCP030850"/>
    <property type="match status" value="1"/>
</dbReference>
<dbReference type="RefSeq" id="WP_344290893.1">
    <property type="nucleotide sequence ID" value="NZ_BAAAPF010000108.1"/>
</dbReference>
<feature type="domain" description="ScoMcrA-like DNA sulfur-binding" evidence="3">
    <location>
        <begin position="4"/>
        <end position="158"/>
    </location>
</feature>
<reference evidence="4 5" key="1">
    <citation type="journal article" date="2019" name="Int. J. Syst. Evol. Microbiol.">
        <title>The Global Catalogue of Microorganisms (GCM) 10K type strain sequencing project: providing services to taxonomists for standard genome sequencing and annotation.</title>
        <authorList>
            <consortium name="The Broad Institute Genomics Platform"/>
            <consortium name="The Broad Institute Genome Sequencing Center for Infectious Disease"/>
            <person name="Wu L."/>
            <person name="Ma J."/>
        </authorList>
    </citation>
    <scope>NUCLEOTIDE SEQUENCE [LARGE SCALE GENOMIC DNA]</scope>
    <source>
        <strain evidence="4 5">JCM 15481</strain>
    </source>
</reference>
<keyword evidence="4" id="KW-0378">Hydrolase</keyword>
<dbReference type="InterPro" id="IPR058813">
    <property type="entry name" value="DNA-SBD_ScoMcrA"/>
</dbReference>
<comment type="caution">
    <text evidence="4">The sequence shown here is derived from an EMBL/GenBank/DDBJ whole genome shotgun (WGS) entry which is preliminary data.</text>
</comment>
<dbReference type="Pfam" id="PF26340">
    <property type="entry name" value="DNA-SBD_ScoMcrA"/>
    <property type="match status" value="1"/>
</dbReference>
<accession>A0ABN2YJ08</accession>
<evidence type="ECO:0000259" key="3">
    <source>
        <dbReference type="Pfam" id="PF26340"/>
    </source>
</evidence>
<dbReference type="InterPro" id="IPR003615">
    <property type="entry name" value="HNH_nuc"/>
</dbReference>
<keyword evidence="4" id="KW-0540">Nuclease</keyword>
<organism evidence="4 5">
    <name type="scientific">Streptomyces synnematoformans</name>
    <dbReference type="NCBI Taxonomy" id="415721"/>
    <lineage>
        <taxon>Bacteria</taxon>
        <taxon>Bacillati</taxon>
        <taxon>Actinomycetota</taxon>
        <taxon>Actinomycetes</taxon>
        <taxon>Kitasatosporales</taxon>
        <taxon>Streptomycetaceae</taxon>
        <taxon>Streptomyces</taxon>
    </lineage>
</organism>
<gene>
    <name evidence="4" type="ORF">GCM10009802_34520</name>
</gene>
<evidence type="ECO:0000256" key="1">
    <source>
        <dbReference type="SAM" id="MobiDB-lite"/>
    </source>
</evidence>
<dbReference type="EMBL" id="BAAAPF010000108">
    <property type="protein sequence ID" value="GAA2127735.1"/>
    <property type="molecule type" value="Genomic_DNA"/>
</dbReference>
<keyword evidence="5" id="KW-1185">Reference proteome</keyword>
<dbReference type="CDD" id="cd00085">
    <property type="entry name" value="HNHc"/>
    <property type="match status" value="1"/>
</dbReference>
<dbReference type="GO" id="GO:0004519">
    <property type="term" value="F:endonuclease activity"/>
    <property type="evidence" value="ECO:0007669"/>
    <property type="project" value="UniProtKB-KW"/>
</dbReference>
<evidence type="ECO:0000259" key="2">
    <source>
        <dbReference type="Pfam" id="PF13391"/>
    </source>
</evidence>
<keyword evidence="4" id="KW-0255">Endonuclease</keyword>
<evidence type="ECO:0000313" key="4">
    <source>
        <dbReference type="EMBL" id="GAA2127735.1"/>
    </source>
</evidence>
<dbReference type="InterPro" id="IPR011396">
    <property type="entry name" value="PT_DNA_restrict"/>
</dbReference>
<evidence type="ECO:0000313" key="5">
    <source>
        <dbReference type="Proteomes" id="UP001500443"/>
    </source>
</evidence>
<dbReference type="Proteomes" id="UP001500443">
    <property type="component" value="Unassembled WGS sequence"/>
</dbReference>
<dbReference type="NCBIfam" id="NF045808">
    <property type="entry name" value="PT-DNA_restrict"/>
    <property type="match status" value="1"/>
</dbReference>
<feature type="region of interest" description="Disordered" evidence="1">
    <location>
        <begin position="271"/>
        <end position="291"/>
    </location>
</feature>
<name>A0ABN2YJ08_9ACTN</name>
<feature type="domain" description="HNH nuclease" evidence="2">
    <location>
        <begin position="193"/>
        <end position="245"/>
    </location>
</feature>